<organism evidence="1 2">
    <name type="scientific">Serinibacter salmoneus</name>
    <dbReference type="NCBI Taxonomy" id="556530"/>
    <lineage>
        <taxon>Bacteria</taxon>
        <taxon>Bacillati</taxon>
        <taxon>Actinomycetota</taxon>
        <taxon>Actinomycetes</taxon>
        <taxon>Micrococcales</taxon>
        <taxon>Beutenbergiaceae</taxon>
        <taxon>Serinibacter</taxon>
    </lineage>
</organism>
<accession>A0A2A9CWT5</accession>
<dbReference type="AlphaFoldDB" id="A0A2A9CWT5"/>
<proteinExistence type="predicted"/>
<feature type="non-terminal residue" evidence="1">
    <location>
        <position position="47"/>
    </location>
</feature>
<comment type="caution">
    <text evidence="1">The sequence shown here is derived from an EMBL/GenBank/DDBJ whole genome shotgun (WGS) entry which is preliminary data.</text>
</comment>
<dbReference type="Proteomes" id="UP000224915">
    <property type="component" value="Unassembled WGS sequence"/>
</dbReference>
<gene>
    <name evidence="1" type="ORF">ATL40_0001</name>
</gene>
<name>A0A2A9CWT5_9MICO</name>
<protein>
    <submittedName>
        <fullName evidence="1">Uncharacterized protein</fullName>
    </submittedName>
</protein>
<evidence type="ECO:0000313" key="2">
    <source>
        <dbReference type="Proteomes" id="UP000224915"/>
    </source>
</evidence>
<evidence type="ECO:0000313" key="1">
    <source>
        <dbReference type="EMBL" id="PFG18465.1"/>
    </source>
</evidence>
<reference evidence="1 2" key="1">
    <citation type="submission" date="2017-10" db="EMBL/GenBank/DDBJ databases">
        <title>Sequencing the genomes of 1000 actinobacteria strains.</title>
        <authorList>
            <person name="Klenk H.-P."/>
        </authorList>
    </citation>
    <scope>NUCLEOTIDE SEQUENCE [LARGE SCALE GENOMIC DNA]</scope>
    <source>
        <strain evidence="1 2">DSM 21801</strain>
    </source>
</reference>
<dbReference type="EMBL" id="PDJD01000001">
    <property type="protein sequence ID" value="PFG18465.1"/>
    <property type="molecule type" value="Genomic_DNA"/>
</dbReference>
<keyword evidence="2" id="KW-1185">Reference proteome</keyword>
<sequence length="47" mass="4913">MSRADDLARKATEEVRRFGADLIVAYGRAVLGYLGSLAGDADAPAAM</sequence>